<comment type="caution">
    <text evidence="2">The sequence shown here is derived from an EMBL/GenBank/DDBJ whole genome shotgun (WGS) entry which is preliminary data.</text>
</comment>
<evidence type="ECO:0000256" key="1">
    <source>
        <dbReference type="SAM" id="Phobius"/>
    </source>
</evidence>
<keyword evidence="1" id="KW-0472">Membrane</keyword>
<feature type="transmembrane region" description="Helical" evidence="1">
    <location>
        <begin position="25"/>
        <end position="45"/>
    </location>
</feature>
<keyword evidence="1" id="KW-0812">Transmembrane</keyword>
<dbReference type="EMBL" id="JBDIML010000001">
    <property type="protein sequence ID" value="MEN2766614.1"/>
    <property type="molecule type" value="Genomic_DNA"/>
</dbReference>
<sequence>MFYMIGIVDWIKFSHLNSLGIEKEVLYVILIFIGILASHIVIRPLTAFLITLQSERLLSYVLSSLSYIVLFFIAVLFIGKIDPLTYQLFKFSLQILGILGFVILIIQLLKQVLKRRRKV</sequence>
<gene>
    <name evidence="2" type="ORF">ABC228_05385</name>
</gene>
<proteinExistence type="predicted"/>
<dbReference type="RefSeq" id="WP_345824058.1">
    <property type="nucleotide sequence ID" value="NZ_JBDIML010000001.1"/>
</dbReference>
<protein>
    <submittedName>
        <fullName evidence="2">Uncharacterized protein</fullName>
    </submittedName>
</protein>
<feature type="transmembrane region" description="Helical" evidence="1">
    <location>
        <begin position="91"/>
        <end position="109"/>
    </location>
</feature>
<organism evidence="2 3">
    <name type="scientific">Ornithinibacillus xuwenensis</name>
    <dbReference type="NCBI Taxonomy" id="3144668"/>
    <lineage>
        <taxon>Bacteria</taxon>
        <taxon>Bacillati</taxon>
        <taxon>Bacillota</taxon>
        <taxon>Bacilli</taxon>
        <taxon>Bacillales</taxon>
        <taxon>Bacillaceae</taxon>
        <taxon>Ornithinibacillus</taxon>
    </lineage>
</organism>
<keyword evidence="1" id="KW-1133">Transmembrane helix</keyword>
<name>A0ABU9XEB7_9BACI</name>
<feature type="transmembrane region" description="Helical" evidence="1">
    <location>
        <begin position="57"/>
        <end position="79"/>
    </location>
</feature>
<evidence type="ECO:0000313" key="2">
    <source>
        <dbReference type="EMBL" id="MEN2766614.1"/>
    </source>
</evidence>
<evidence type="ECO:0000313" key="3">
    <source>
        <dbReference type="Proteomes" id="UP001444625"/>
    </source>
</evidence>
<keyword evidence="3" id="KW-1185">Reference proteome</keyword>
<accession>A0ABU9XEB7</accession>
<reference evidence="2 3" key="1">
    <citation type="submission" date="2024-05" db="EMBL/GenBank/DDBJ databases">
        <authorList>
            <person name="Haq I."/>
            <person name="Ullah Z."/>
            <person name="Ahmad R."/>
            <person name="Li M."/>
            <person name="Tong Y."/>
        </authorList>
    </citation>
    <scope>NUCLEOTIDE SEQUENCE [LARGE SCALE GENOMIC DNA]</scope>
    <source>
        <strain evidence="2 3">16A2E</strain>
    </source>
</reference>
<dbReference type="Proteomes" id="UP001444625">
    <property type="component" value="Unassembled WGS sequence"/>
</dbReference>